<dbReference type="EMBL" id="CP015519">
    <property type="protein sequence ID" value="APG26796.1"/>
    <property type="molecule type" value="Genomic_DNA"/>
</dbReference>
<dbReference type="OrthoDB" id="9779344at2"/>
<feature type="compositionally biased region" description="Basic residues" evidence="1">
    <location>
        <begin position="325"/>
        <end position="338"/>
    </location>
</feature>
<gene>
    <name evidence="3" type="ORF">A7E78_02350</name>
</gene>
<evidence type="ECO:0000256" key="1">
    <source>
        <dbReference type="SAM" id="MobiDB-lite"/>
    </source>
</evidence>
<dbReference type="NCBIfam" id="NF041131">
    <property type="entry name" value="RicT_YaaT_fam"/>
    <property type="match status" value="1"/>
</dbReference>
<proteinExistence type="predicted"/>
<dbReference type="InterPro" id="IPR007557">
    <property type="entry name" value="PSP1_C"/>
</dbReference>
<dbReference type="InterPro" id="IPR047767">
    <property type="entry name" value="PSP1-like"/>
</dbReference>
<organism evidence="3 4">
    <name type="scientific">Syntrophotalea acetylenivorans</name>
    <dbReference type="NCBI Taxonomy" id="1842532"/>
    <lineage>
        <taxon>Bacteria</taxon>
        <taxon>Pseudomonadati</taxon>
        <taxon>Thermodesulfobacteriota</taxon>
        <taxon>Desulfuromonadia</taxon>
        <taxon>Desulfuromonadales</taxon>
        <taxon>Syntrophotaleaceae</taxon>
        <taxon>Syntrophotalea</taxon>
    </lineage>
</organism>
<feature type="compositionally biased region" description="Low complexity" evidence="1">
    <location>
        <begin position="339"/>
        <end position="348"/>
    </location>
</feature>
<feature type="domain" description="PSP1 C-terminal" evidence="2">
    <location>
        <begin position="61"/>
        <end position="146"/>
    </location>
</feature>
<keyword evidence="4" id="KW-1185">Reference proteome</keyword>
<evidence type="ECO:0000259" key="2">
    <source>
        <dbReference type="PROSITE" id="PS51411"/>
    </source>
</evidence>
<dbReference type="PANTHER" id="PTHR43830:SF3">
    <property type="entry name" value="PROTEIN PSP1"/>
    <property type="match status" value="1"/>
</dbReference>
<dbReference type="Proteomes" id="UP000182517">
    <property type="component" value="Chromosome"/>
</dbReference>
<dbReference type="STRING" id="1842532.A7E78_02350"/>
<accession>A0A1L3GLH0</accession>
<evidence type="ECO:0000313" key="4">
    <source>
        <dbReference type="Proteomes" id="UP000182517"/>
    </source>
</evidence>
<dbReference type="Pfam" id="PF04468">
    <property type="entry name" value="PSP1"/>
    <property type="match status" value="1"/>
</dbReference>
<protein>
    <recommendedName>
        <fullName evidence="2">PSP1 C-terminal domain-containing protein</fullName>
    </recommendedName>
</protein>
<dbReference type="PROSITE" id="PS51411">
    <property type="entry name" value="PSP1_C"/>
    <property type="match status" value="1"/>
</dbReference>
<dbReference type="GO" id="GO:0005737">
    <property type="term" value="C:cytoplasm"/>
    <property type="evidence" value="ECO:0007669"/>
    <property type="project" value="TreeGrafter"/>
</dbReference>
<sequence length="348" mass="39254">MIRIVSVKFRTAGKQYDFLCKNLDLAAQDQVIVETDRGQSLGTVVSSPRECEPSQAPDKLKSVLRLATAKDINMAKQSAAKEKTAFEFCQQRIQSRNMDMKLVRAEYLFDASKIIFYFTSDGRVDFRDLVKDLAHHFHTRIEMRQIGVRDEAKITGGLGICGRALCCCTFLVNFAPVSVKMAKEQNLALNPNKISGQCGRLLCCLNYEYDTYRDHRKGLPKCGRKVKHEGLEGMVVSQNVLARKVTVRREDNVSVEVPVDQLELLDKTAEKQPQAPSRTRGKQSAGRRQGPRKNASAEETKERTKKPQQKQQQKTAESSDGDKPARKKSRRRPRRRPANSKPSGDQNG</sequence>
<reference evidence="3 4" key="1">
    <citation type="journal article" date="2017" name="Genome Announc.">
        <title>Complete Genome Sequences of Two Acetylene-Fermenting Pelobacter acetylenicus Strains.</title>
        <authorList>
            <person name="Sutton J.M."/>
            <person name="Baesman S.M."/>
            <person name="Fierst J.L."/>
            <person name="Poret-Peterson A.T."/>
            <person name="Oremland R.S."/>
            <person name="Dunlap D.S."/>
            <person name="Akob D.M."/>
        </authorList>
    </citation>
    <scope>NUCLEOTIDE SEQUENCE [LARGE SCALE GENOMIC DNA]</scope>
    <source>
        <strain evidence="3 4">SFB93</strain>
    </source>
</reference>
<dbReference type="PANTHER" id="PTHR43830">
    <property type="entry name" value="PROTEIN PSP1"/>
    <property type="match status" value="1"/>
</dbReference>
<dbReference type="RefSeq" id="WP_072282756.1">
    <property type="nucleotide sequence ID" value="NZ_CP015519.1"/>
</dbReference>
<dbReference type="KEGG" id="pef:A7E78_02350"/>
<name>A0A1L3GLH0_9BACT</name>
<feature type="region of interest" description="Disordered" evidence="1">
    <location>
        <begin position="264"/>
        <end position="348"/>
    </location>
</feature>
<dbReference type="AlphaFoldDB" id="A0A1L3GLH0"/>
<evidence type="ECO:0000313" key="3">
    <source>
        <dbReference type="EMBL" id="APG26796.1"/>
    </source>
</evidence>